<dbReference type="InterPro" id="IPR023195">
    <property type="entry name" value="Nict_dMeBzImd_PRibTrfase_N"/>
</dbReference>
<evidence type="ECO:0000313" key="12">
    <source>
        <dbReference type="EMBL" id="ORW55860.1"/>
    </source>
</evidence>
<dbReference type="EC" id="2.4.2.21" evidence="4 11"/>
<dbReference type="OrthoDB" id="9781491at2"/>
<organism evidence="12 13">
    <name type="scientific">Mycobacterium riyadhense</name>
    <dbReference type="NCBI Taxonomy" id="486698"/>
    <lineage>
        <taxon>Bacteria</taxon>
        <taxon>Bacillati</taxon>
        <taxon>Actinomycetota</taxon>
        <taxon>Actinomycetes</taxon>
        <taxon>Mycobacteriales</taxon>
        <taxon>Mycobacteriaceae</taxon>
        <taxon>Mycobacterium</taxon>
    </lineage>
</organism>
<dbReference type="PANTHER" id="PTHR43463:SF1">
    <property type="entry name" value="NICOTINATE-NUCLEOTIDE--DIMETHYLBENZIMIDAZOLE PHOSPHORIBOSYLTRANSFERASE"/>
    <property type="match status" value="1"/>
</dbReference>
<sequence>MIGFAPVSPPDASAAAAARARQDTLTKPRGALGRLEDLSVWVASCQDRCPPRQFERARVVVFAGDHGVARSGVSAYPPEVTAQMVATIDGGGAAINALADIAGATVRVADLAVDADPLTAQIGAHKVRRGSGDIATEDALTDDETAAAIAAGQQIADEEVDAGADLLIAGDMGIGNTTAAAVLVAALTEAEPVAVVGFGTGIDDAGWARKTAAVRDALFRVRPLLPDPVALLRCCGGADLAAMAGFCAQAAVRRTPLVLDGMAVTAAALVAERLAPGARLWWQAGHRSTEPGHGLALAALQLDPILDLRMRLGEGTGATVAVSVLRAAVASLSSMTTFSEAGVSTPSAS</sequence>
<dbReference type="Pfam" id="PF02277">
    <property type="entry name" value="DBI_PRT"/>
    <property type="match status" value="1"/>
</dbReference>
<evidence type="ECO:0000256" key="11">
    <source>
        <dbReference type="HAMAP-Rule" id="MF_00230"/>
    </source>
</evidence>
<dbReference type="Gene3D" id="1.10.1610.10">
    <property type="match status" value="1"/>
</dbReference>
<evidence type="ECO:0000256" key="10">
    <source>
        <dbReference type="ARBA" id="ARBA00047340"/>
    </source>
</evidence>
<dbReference type="RefSeq" id="WP_085253492.1">
    <property type="nucleotide sequence ID" value="NZ_CAJMWJ010000001.1"/>
</dbReference>
<comment type="similarity">
    <text evidence="3 11">Belongs to the CobT family.</text>
</comment>
<dbReference type="Gene3D" id="3.40.50.10210">
    <property type="match status" value="1"/>
</dbReference>
<dbReference type="AlphaFoldDB" id="A0A1X2AWV4"/>
<comment type="pathway">
    <text evidence="2 11">Nucleoside biosynthesis; alpha-ribazole biosynthesis; alpha-ribazole from 5,6-dimethylbenzimidazole: step 1/2.</text>
</comment>
<dbReference type="CDD" id="cd02439">
    <property type="entry name" value="DMB-PRT_CobT"/>
    <property type="match status" value="1"/>
</dbReference>
<comment type="caution">
    <text evidence="12">The sequence shown here is derived from an EMBL/GenBank/DDBJ whole genome shotgun (WGS) entry which is preliminary data.</text>
</comment>
<dbReference type="InterPro" id="IPR036087">
    <property type="entry name" value="Nict_dMeBzImd_PRibTrfase_sf"/>
</dbReference>
<dbReference type="PANTHER" id="PTHR43463">
    <property type="entry name" value="NICOTINATE-NUCLEOTIDE--DIMETHYLBENZIMIDAZOLE PHOSPHORIBOSYLTRANSFERASE"/>
    <property type="match status" value="1"/>
</dbReference>
<protein>
    <recommendedName>
        <fullName evidence="5 11">Nicotinate-nucleotide--dimethylbenzimidazole phosphoribosyltransferase</fullName>
        <shortName evidence="11">NN:DBI PRT</shortName>
        <ecNumber evidence="4 11">2.4.2.21</ecNumber>
    </recommendedName>
    <alternativeName>
        <fullName evidence="9 11">N(1)-alpha-phosphoribosyltransferase</fullName>
    </alternativeName>
</protein>
<comment type="function">
    <text evidence="1 11">Catalyzes the synthesis of alpha-ribazole-5'-phosphate from nicotinate mononucleotide (NAMN) and 5,6-dimethylbenzimidazole (DMB).</text>
</comment>
<evidence type="ECO:0000256" key="2">
    <source>
        <dbReference type="ARBA" id="ARBA00005049"/>
    </source>
</evidence>
<dbReference type="STRING" id="486698.AWC22_07340"/>
<dbReference type="InterPro" id="IPR003200">
    <property type="entry name" value="Nict_dMeBzImd_PRibTrfase"/>
</dbReference>
<dbReference type="InterPro" id="IPR017846">
    <property type="entry name" value="Nict_dMeBzImd_PRibTrfase_bact"/>
</dbReference>
<keyword evidence="7 11" id="KW-0328">Glycosyltransferase</keyword>
<evidence type="ECO:0000256" key="1">
    <source>
        <dbReference type="ARBA" id="ARBA00002197"/>
    </source>
</evidence>
<evidence type="ECO:0000256" key="5">
    <source>
        <dbReference type="ARBA" id="ARBA00015486"/>
    </source>
</evidence>
<evidence type="ECO:0000256" key="6">
    <source>
        <dbReference type="ARBA" id="ARBA00022573"/>
    </source>
</evidence>
<evidence type="ECO:0000313" key="13">
    <source>
        <dbReference type="Proteomes" id="UP000193087"/>
    </source>
</evidence>
<evidence type="ECO:0000256" key="9">
    <source>
        <dbReference type="ARBA" id="ARBA00030686"/>
    </source>
</evidence>
<evidence type="ECO:0000256" key="4">
    <source>
        <dbReference type="ARBA" id="ARBA00011991"/>
    </source>
</evidence>
<reference evidence="12 13" key="1">
    <citation type="submission" date="2016-01" db="EMBL/GenBank/DDBJ databases">
        <title>The new phylogeny of the genus Mycobacterium.</title>
        <authorList>
            <person name="Tarcisio F."/>
            <person name="Conor M."/>
            <person name="Antonella G."/>
            <person name="Elisabetta G."/>
            <person name="Giulia F.S."/>
            <person name="Sara T."/>
            <person name="Anna F."/>
            <person name="Clotilde B."/>
            <person name="Roberto B."/>
            <person name="Veronica D.S."/>
            <person name="Fabio R."/>
            <person name="Monica P."/>
            <person name="Olivier J."/>
            <person name="Enrico T."/>
            <person name="Nicola S."/>
        </authorList>
    </citation>
    <scope>NUCLEOTIDE SEQUENCE [LARGE SCALE GENOMIC DNA]</scope>
    <source>
        <strain evidence="12 13">DSM 45176</strain>
    </source>
</reference>
<dbReference type="GO" id="GO:0008939">
    <property type="term" value="F:nicotinate-nucleotide-dimethylbenzimidazole phosphoribosyltransferase activity"/>
    <property type="evidence" value="ECO:0007669"/>
    <property type="project" value="UniProtKB-UniRule"/>
</dbReference>
<name>A0A1X2AWV4_9MYCO</name>
<feature type="active site" description="Proton acceptor" evidence="11">
    <location>
        <position position="314"/>
    </location>
</feature>
<evidence type="ECO:0000256" key="7">
    <source>
        <dbReference type="ARBA" id="ARBA00022676"/>
    </source>
</evidence>
<comment type="catalytic activity">
    <reaction evidence="10 11">
        <text>5,6-dimethylbenzimidazole + nicotinate beta-D-ribonucleotide = alpha-ribazole 5'-phosphate + nicotinate + H(+)</text>
        <dbReference type="Rhea" id="RHEA:11196"/>
        <dbReference type="ChEBI" id="CHEBI:15378"/>
        <dbReference type="ChEBI" id="CHEBI:15890"/>
        <dbReference type="ChEBI" id="CHEBI:32544"/>
        <dbReference type="ChEBI" id="CHEBI:57502"/>
        <dbReference type="ChEBI" id="CHEBI:57918"/>
        <dbReference type="EC" id="2.4.2.21"/>
    </reaction>
</comment>
<keyword evidence="13" id="KW-1185">Reference proteome</keyword>
<evidence type="ECO:0000256" key="3">
    <source>
        <dbReference type="ARBA" id="ARBA00007110"/>
    </source>
</evidence>
<dbReference type="Proteomes" id="UP000193087">
    <property type="component" value="Unassembled WGS sequence"/>
</dbReference>
<dbReference type="HAMAP" id="MF_00230">
    <property type="entry name" value="CobT"/>
    <property type="match status" value="1"/>
</dbReference>
<dbReference type="EMBL" id="LQPQ01000258">
    <property type="protein sequence ID" value="ORW55860.1"/>
    <property type="molecule type" value="Genomic_DNA"/>
</dbReference>
<dbReference type="NCBIfam" id="TIGR03160">
    <property type="entry name" value="cobT_DBIPRT"/>
    <property type="match status" value="1"/>
</dbReference>
<dbReference type="NCBIfam" id="NF000996">
    <property type="entry name" value="PRK00105.1"/>
    <property type="match status" value="1"/>
</dbReference>
<evidence type="ECO:0000256" key="8">
    <source>
        <dbReference type="ARBA" id="ARBA00022679"/>
    </source>
</evidence>
<dbReference type="GeneID" id="93495496"/>
<dbReference type="GO" id="GO:0009236">
    <property type="term" value="P:cobalamin biosynthetic process"/>
    <property type="evidence" value="ECO:0007669"/>
    <property type="project" value="UniProtKB-UniRule"/>
</dbReference>
<gene>
    <name evidence="11" type="primary">cobT</name>
    <name evidence="12" type="ORF">AWC22_07340</name>
</gene>
<keyword evidence="6 11" id="KW-0169">Cobalamin biosynthesis</keyword>
<accession>A0A1X2AWV4</accession>
<proteinExistence type="inferred from homology"/>
<dbReference type="SUPFAM" id="SSF52733">
    <property type="entry name" value="Nicotinate mononucleotide:5,6-dimethylbenzimidazole phosphoribosyltransferase (CobT)"/>
    <property type="match status" value="1"/>
</dbReference>
<keyword evidence="8 11" id="KW-0808">Transferase</keyword>
<dbReference type="UniPathway" id="UPA00061">
    <property type="reaction ID" value="UER00516"/>
</dbReference>